<dbReference type="EMBL" id="CAJNJA010034402">
    <property type="protein sequence ID" value="CAE7692304.1"/>
    <property type="molecule type" value="Genomic_DNA"/>
</dbReference>
<keyword evidence="3" id="KW-1185">Reference proteome</keyword>
<evidence type="ECO:0000313" key="3">
    <source>
        <dbReference type="Proteomes" id="UP000601435"/>
    </source>
</evidence>
<protein>
    <submittedName>
        <fullName evidence="2">Uncharacterized protein</fullName>
    </submittedName>
</protein>
<evidence type="ECO:0000313" key="2">
    <source>
        <dbReference type="EMBL" id="CAE7692304.1"/>
    </source>
</evidence>
<feature type="region of interest" description="Disordered" evidence="1">
    <location>
        <begin position="294"/>
        <end position="318"/>
    </location>
</feature>
<dbReference type="OrthoDB" id="3789175at2759"/>
<feature type="region of interest" description="Disordered" evidence="1">
    <location>
        <begin position="1"/>
        <end position="21"/>
    </location>
</feature>
<feature type="compositionally biased region" description="Basic residues" evidence="1">
    <location>
        <begin position="12"/>
        <end position="21"/>
    </location>
</feature>
<dbReference type="AlphaFoldDB" id="A0A812WVM1"/>
<sequence length="318" mass="35561">MAAPMCAASAARRTRRGSQRASRHAQSLGMLGLLLTLPRETSASGVGALSFVPVAVTEHCEKGEWCALPDNFLSAHEAFEFALLRINEMRQKCYGFTLAPVRRQDYMVAGTLRKDMDGYSLYHLRLNSTNQFVPTKVDVEVAHLHRITDLSIFQVTKVEPQACNLFSAADDAELLIPTSWQEAKEAAETARKVFNEQIKTFCPEKRPLQILRILAAARQPVEGKVLRLQLELRQEEENFGGSFEEQVLVSYALDHHVPEEMSLVPEVYAGRYPCRMGQQEDEQTALDFFKSSRRLGSGKASERRLSWDPTSASEAAAA</sequence>
<reference evidence="2" key="1">
    <citation type="submission" date="2021-02" db="EMBL/GenBank/DDBJ databases">
        <authorList>
            <person name="Dougan E. K."/>
            <person name="Rhodes N."/>
            <person name="Thang M."/>
            <person name="Chan C."/>
        </authorList>
    </citation>
    <scope>NUCLEOTIDE SEQUENCE</scope>
</reference>
<feature type="compositionally biased region" description="Low complexity" evidence="1">
    <location>
        <begin position="1"/>
        <end position="11"/>
    </location>
</feature>
<dbReference type="Proteomes" id="UP000601435">
    <property type="component" value="Unassembled WGS sequence"/>
</dbReference>
<evidence type="ECO:0000256" key="1">
    <source>
        <dbReference type="SAM" id="MobiDB-lite"/>
    </source>
</evidence>
<accession>A0A812WVM1</accession>
<feature type="non-terminal residue" evidence="2">
    <location>
        <position position="1"/>
    </location>
</feature>
<comment type="caution">
    <text evidence="2">The sequence shown here is derived from an EMBL/GenBank/DDBJ whole genome shotgun (WGS) entry which is preliminary data.</text>
</comment>
<gene>
    <name evidence="2" type="ORF">SNEC2469_LOCUS19941</name>
</gene>
<organism evidence="2 3">
    <name type="scientific">Symbiodinium necroappetens</name>
    <dbReference type="NCBI Taxonomy" id="1628268"/>
    <lineage>
        <taxon>Eukaryota</taxon>
        <taxon>Sar</taxon>
        <taxon>Alveolata</taxon>
        <taxon>Dinophyceae</taxon>
        <taxon>Suessiales</taxon>
        <taxon>Symbiodiniaceae</taxon>
        <taxon>Symbiodinium</taxon>
    </lineage>
</organism>
<feature type="compositionally biased region" description="Polar residues" evidence="1">
    <location>
        <begin position="308"/>
        <end position="318"/>
    </location>
</feature>
<proteinExistence type="predicted"/>
<name>A0A812WVM1_9DINO</name>